<evidence type="ECO:0000313" key="6">
    <source>
        <dbReference type="Proteomes" id="UP001524547"/>
    </source>
</evidence>
<evidence type="ECO:0000313" key="5">
    <source>
        <dbReference type="EMBL" id="MCQ8240902.1"/>
    </source>
</evidence>
<dbReference type="SUPFAM" id="SSF48452">
    <property type="entry name" value="TPR-like"/>
    <property type="match status" value="2"/>
</dbReference>
<accession>A0ABT1VX23</accession>
<gene>
    <name evidence="5" type="ORF">NFI88_08650</name>
</gene>
<evidence type="ECO:0000256" key="3">
    <source>
        <dbReference type="PROSITE-ProRule" id="PRU00339"/>
    </source>
</evidence>
<dbReference type="SUPFAM" id="SSF53756">
    <property type="entry name" value="UDP-Glycosyltransferase/glycogen phosphorylase"/>
    <property type="match status" value="1"/>
</dbReference>
<dbReference type="RefSeq" id="WP_422919653.1">
    <property type="nucleotide sequence ID" value="NZ_JAMZEJ010000005.1"/>
</dbReference>
<name>A0ABT1VX23_9PROT</name>
<dbReference type="Gene3D" id="3.40.50.2000">
    <property type="entry name" value="Glycogen Phosphorylase B"/>
    <property type="match status" value="1"/>
</dbReference>
<evidence type="ECO:0000256" key="1">
    <source>
        <dbReference type="ARBA" id="ARBA00022737"/>
    </source>
</evidence>
<sequence>MAAGESSDGTGAGTGGERRRPVAAHVSRTARRAAVDRVASAHARRAAGDAAGAERLFRQALALHPDQPDALHGLAELALDAGRPGLAIGLAGKAVAGRPNAAGFFLTLGRALQEEGHLEEARAAFSVAVLRDPDDLRGRFAIARLMEMQGRVAEAGAALDEAEALAAGGGLADLVAAAKGGLLQRAGRPLEALPLLRRATEKRLEDWAAWHSRGAAAAAAGLLVEAELCFARVRALRPGDGAAAANLGSILFELNRIDEAVAMLEAARDLGPATPETMSNLGLALMAAGDLSGADRALQQAEAAAPLADEVVLNRGTVLFELQRAESAAICFRAVLDRAGEGTTNRERARFNLSTVLLSEGRFEEGWTGFEARRSLLGLGATLPPWDGSDGPEPVLLRAEQGLGDAVQFLRFVPDVLARRPVVLAVPPALQRLAGSLRIPDGSPPGRFRVVPLAAADAVAAEIGCAFEALLLSLPAVLRRWSLPPAEPYLWTAAAAPARQIPRVGVSWAGSAGYRFDRRRSLPAGVLAPLASLSGAVRFVSLQQGDAPPPGLTLEAPGEPPADLADTAGLIADLDLVISVDSAVAHLAGAMGRECWLLNRFGGDWRWRGAFADGDRSLWYPSIRLFRQDAPLPPAVAWAAPVTRLAEALRIWAEERRSPRSSG</sequence>
<dbReference type="Gene3D" id="1.25.40.10">
    <property type="entry name" value="Tetratricopeptide repeat domain"/>
    <property type="match status" value="2"/>
</dbReference>
<dbReference type="Pfam" id="PF13181">
    <property type="entry name" value="TPR_8"/>
    <property type="match status" value="1"/>
</dbReference>
<dbReference type="EMBL" id="JAMZEJ010000005">
    <property type="protein sequence ID" value="MCQ8240902.1"/>
    <property type="molecule type" value="Genomic_DNA"/>
</dbReference>
<dbReference type="Pfam" id="PF14559">
    <property type="entry name" value="TPR_19"/>
    <property type="match status" value="1"/>
</dbReference>
<protein>
    <submittedName>
        <fullName evidence="5">Tetratricopeptide repeat protein</fullName>
    </submittedName>
</protein>
<dbReference type="PROSITE" id="PS50005">
    <property type="entry name" value="TPR"/>
    <property type="match status" value="1"/>
</dbReference>
<reference evidence="5 6" key="1">
    <citation type="submission" date="2022-06" db="EMBL/GenBank/DDBJ databases">
        <title>Rhizosaccharibacter gen. nov. sp. nov. KSS12, endophytic bacteria isolated from sugarcane.</title>
        <authorList>
            <person name="Pitiwittayakul N."/>
        </authorList>
    </citation>
    <scope>NUCLEOTIDE SEQUENCE [LARGE SCALE GENOMIC DNA]</scope>
    <source>
        <strain evidence="5 6">KSS12</strain>
    </source>
</reference>
<organism evidence="5 6">
    <name type="scientific">Rhizosaccharibacter radicis</name>
    <dbReference type="NCBI Taxonomy" id="2782605"/>
    <lineage>
        <taxon>Bacteria</taxon>
        <taxon>Pseudomonadati</taxon>
        <taxon>Pseudomonadota</taxon>
        <taxon>Alphaproteobacteria</taxon>
        <taxon>Acetobacterales</taxon>
        <taxon>Acetobacteraceae</taxon>
        <taxon>Rhizosaccharibacter</taxon>
    </lineage>
</organism>
<feature type="repeat" description="TPR" evidence="3">
    <location>
        <begin position="102"/>
        <end position="135"/>
    </location>
</feature>
<keyword evidence="2 3" id="KW-0802">TPR repeat</keyword>
<dbReference type="InterPro" id="IPR019734">
    <property type="entry name" value="TPR_rpt"/>
</dbReference>
<feature type="region of interest" description="Disordered" evidence="4">
    <location>
        <begin position="1"/>
        <end position="29"/>
    </location>
</feature>
<dbReference type="InterPro" id="IPR051012">
    <property type="entry name" value="CellSynth/LPSAsmb/PSIAsmb"/>
</dbReference>
<dbReference type="PANTHER" id="PTHR45586:SF1">
    <property type="entry name" value="LIPOPOLYSACCHARIDE ASSEMBLY PROTEIN B"/>
    <property type="match status" value="1"/>
</dbReference>
<dbReference type="Proteomes" id="UP001524547">
    <property type="component" value="Unassembled WGS sequence"/>
</dbReference>
<evidence type="ECO:0000256" key="4">
    <source>
        <dbReference type="SAM" id="MobiDB-lite"/>
    </source>
</evidence>
<proteinExistence type="predicted"/>
<dbReference type="SMART" id="SM00028">
    <property type="entry name" value="TPR"/>
    <property type="match status" value="7"/>
</dbReference>
<keyword evidence="1" id="KW-0677">Repeat</keyword>
<dbReference type="InterPro" id="IPR011990">
    <property type="entry name" value="TPR-like_helical_dom_sf"/>
</dbReference>
<evidence type="ECO:0000256" key="2">
    <source>
        <dbReference type="ARBA" id="ARBA00022803"/>
    </source>
</evidence>
<dbReference type="Pfam" id="PF13432">
    <property type="entry name" value="TPR_16"/>
    <property type="match status" value="3"/>
</dbReference>
<keyword evidence="6" id="KW-1185">Reference proteome</keyword>
<dbReference type="PANTHER" id="PTHR45586">
    <property type="entry name" value="TPR REPEAT-CONTAINING PROTEIN PA4667"/>
    <property type="match status" value="1"/>
</dbReference>
<comment type="caution">
    <text evidence="5">The sequence shown here is derived from an EMBL/GenBank/DDBJ whole genome shotgun (WGS) entry which is preliminary data.</text>
</comment>